<dbReference type="VEuPathDB" id="VectorBase:ASIC004528"/>
<accession>A0A084VH42</accession>
<dbReference type="EMBL" id="KE524841">
    <property type="protein sequence ID" value="KFB37286.1"/>
    <property type="molecule type" value="Genomic_DNA"/>
</dbReference>
<protein>
    <submittedName>
        <fullName evidence="1 2">Putative DNA polymerase protein</fullName>
    </submittedName>
</protein>
<name>A0A084VH42_ANOSI</name>
<sequence length="69" mass="7866">MEFANPANGTTDSTWPLVRGPMNFSRLGKVCHRGEQLGKFPEPDWMVCKLQARKEDGSSMHYTESHKKN</sequence>
<proteinExistence type="predicted"/>
<dbReference type="EMBL" id="ATLV01013137">
    <property type="status" value="NOT_ANNOTATED_CDS"/>
    <property type="molecule type" value="Genomic_DNA"/>
</dbReference>
<evidence type="ECO:0000313" key="1">
    <source>
        <dbReference type="EMBL" id="KFB37286.1"/>
    </source>
</evidence>
<keyword evidence="3" id="KW-1185">Reference proteome</keyword>
<organism evidence="1">
    <name type="scientific">Anopheles sinensis</name>
    <name type="common">Mosquito</name>
    <dbReference type="NCBI Taxonomy" id="74873"/>
    <lineage>
        <taxon>Eukaryota</taxon>
        <taxon>Metazoa</taxon>
        <taxon>Ecdysozoa</taxon>
        <taxon>Arthropoda</taxon>
        <taxon>Hexapoda</taxon>
        <taxon>Insecta</taxon>
        <taxon>Pterygota</taxon>
        <taxon>Neoptera</taxon>
        <taxon>Endopterygota</taxon>
        <taxon>Diptera</taxon>
        <taxon>Nematocera</taxon>
        <taxon>Culicoidea</taxon>
        <taxon>Culicidae</taxon>
        <taxon>Anophelinae</taxon>
        <taxon>Anopheles</taxon>
    </lineage>
</organism>
<dbReference type="AlphaFoldDB" id="A0A084VH42"/>
<reference evidence="1 3" key="1">
    <citation type="journal article" date="2014" name="BMC Genomics">
        <title>Genome sequence of Anopheles sinensis provides insight into genetics basis of mosquito competence for malaria parasites.</title>
        <authorList>
            <person name="Zhou D."/>
            <person name="Zhang D."/>
            <person name="Ding G."/>
            <person name="Shi L."/>
            <person name="Hou Q."/>
            <person name="Ye Y."/>
            <person name="Xu Y."/>
            <person name="Zhou H."/>
            <person name="Xiong C."/>
            <person name="Li S."/>
            <person name="Yu J."/>
            <person name="Hong S."/>
            <person name="Yu X."/>
            <person name="Zou P."/>
            <person name="Chen C."/>
            <person name="Chang X."/>
            <person name="Wang W."/>
            <person name="Lv Y."/>
            <person name="Sun Y."/>
            <person name="Ma L."/>
            <person name="Shen B."/>
            <person name="Zhu C."/>
        </authorList>
    </citation>
    <scope>NUCLEOTIDE SEQUENCE [LARGE SCALE GENOMIC DNA]</scope>
</reference>
<evidence type="ECO:0000313" key="3">
    <source>
        <dbReference type="Proteomes" id="UP000030765"/>
    </source>
</evidence>
<evidence type="ECO:0000313" key="2">
    <source>
        <dbReference type="EnsemblMetazoa" id="ASIC004528-PA"/>
    </source>
</evidence>
<dbReference type="EnsemblMetazoa" id="ASIC004528-RA">
    <property type="protein sequence ID" value="ASIC004528-PA"/>
    <property type="gene ID" value="ASIC004528"/>
</dbReference>
<gene>
    <name evidence="1" type="ORF">ZHAS_00004528</name>
</gene>
<dbReference type="Proteomes" id="UP000030765">
    <property type="component" value="Unassembled WGS sequence"/>
</dbReference>
<reference evidence="2" key="2">
    <citation type="submission" date="2020-05" db="UniProtKB">
        <authorList>
            <consortium name="EnsemblMetazoa"/>
        </authorList>
    </citation>
    <scope>IDENTIFICATION</scope>
</reference>